<accession>B2KEY4</accession>
<organism evidence="2 3">
    <name type="scientific">Elusimicrobium minutum (strain Pei191)</name>
    <dbReference type="NCBI Taxonomy" id="445932"/>
    <lineage>
        <taxon>Bacteria</taxon>
        <taxon>Pseudomonadati</taxon>
        <taxon>Elusimicrobiota</taxon>
        <taxon>Elusimicrobia</taxon>
        <taxon>Elusimicrobiales</taxon>
        <taxon>Elusimicrobiaceae</taxon>
        <taxon>Elusimicrobium</taxon>
    </lineage>
</organism>
<dbReference type="AlphaFoldDB" id="B2KEY4"/>
<dbReference type="HOGENOM" id="CLU_902348_0_0_0"/>
<dbReference type="STRING" id="445932.Emin_1533"/>
<dbReference type="Proteomes" id="UP000001029">
    <property type="component" value="Chromosome"/>
</dbReference>
<protein>
    <submittedName>
        <fullName evidence="2">Uncharacterized protein</fullName>
    </submittedName>
</protein>
<feature type="chain" id="PRO_5002779871" evidence="1">
    <location>
        <begin position="24"/>
        <end position="308"/>
    </location>
</feature>
<proteinExistence type="predicted"/>
<keyword evidence="3" id="KW-1185">Reference proteome</keyword>
<dbReference type="KEGG" id="emi:Emin_1533"/>
<reference evidence="2 3" key="1">
    <citation type="journal article" date="2009" name="Appl. Environ. Microbiol.">
        <title>Genomic analysis of 'Elusimicrobium minutum,' the first cultivated representative of the phylum 'Elusimicrobia' (formerly termite group 1).</title>
        <authorList>
            <person name="Herlemann D.P.R."/>
            <person name="Geissinger O."/>
            <person name="Ikeda-Ohtsubo W."/>
            <person name="Kunin V."/>
            <person name="Sun H."/>
            <person name="Lapidus A."/>
            <person name="Hugenholtz P."/>
            <person name="Brune A."/>
        </authorList>
    </citation>
    <scope>NUCLEOTIDE SEQUENCE [LARGE SCALE GENOMIC DNA]</scope>
    <source>
        <strain evidence="2 3">Pei191</strain>
    </source>
</reference>
<dbReference type="RefSeq" id="WP_012415694.1">
    <property type="nucleotide sequence ID" value="NC_010644.1"/>
</dbReference>
<feature type="signal peptide" evidence="1">
    <location>
        <begin position="1"/>
        <end position="23"/>
    </location>
</feature>
<evidence type="ECO:0000313" key="2">
    <source>
        <dbReference type="EMBL" id="ACC99080.1"/>
    </source>
</evidence>
<keyword evidence="1" id="KW-0732">Signal</keyword>
<evidence type="ECO:0000313" key="3">
    <source>
        <dbReference type="Proteomes" id="UP000001029"/>
    </source>
</evidence>
<name>B2KEY4_ELUMP</name>
<sequence length="308" mass="34824">MNKITTSMLSLFMLFNMLTPVFAQDPLNSQNIPTKKFTKEEIEKYKQMKKEALLLAGGLTVPAAAHVYTKFFIRPVAELRYVELTAQRAPELMSRVNAILAKAKSTHNADLIAEAASLQQRVENATFWATADLKKIPAYDKAEYIKKGAASAYQKAQKFNNIAVGAEKVPLEVSTGVSAIQKDMEVLSRGYSKINKIKLGSRVLAGLTVVMFVWSMSDFVVSYVPGGIPDTVQSELDRDDSALLEMSDEELNFYGLYGLKQAVTNAYEDYQKNPEWFRSYWGAYRNEQKQLKEKRDKLVRELKDVKFN</sequence>
<dbReference type="EMBL" id="CP001055">
    <property type="protein sequence ID" value="ACC99080.1"/>
    <property type="molecule type" value="Genomic_DNA"/>
</dbReference>
<evidence type="ECO:0000256" key="1">
    <source>
        <dbReference type="SAM" id="SignalP"/>
    </source>
</evidence>
<gene>
    <name evidence="2" type="ordered locus">Emin_1533</name>
</gene>